<accession>A0A1I5H073</accession>
<dbReference type="CDD" id="cd03139">
    <property type="entry name" value="GATase1_PfpI_2"/>
    <property type="match status" value="1"/>
</dbReference>
<dbReference type="STRING" id="226506.SAMN04488519_106191"/>
<dbReference type="Gene3D" id="3.40.50.880">
    <property type="match status" value="1"/>
</dbReference>
<dbReference type="PANTHER" id="PTHR43130">
    <property type="entry name" value="ARAC-FAMILY TRANSCRIPTIONAL REGULATOR"/>
    <property type="match status" value="1"/>
</dbReference>
<dbReference type="Proteomes" id="UP000199564">
    <property type="component" value="Unassembled WGS sequence"/>
</dbReference>
<protein>
    <submittedName>
        <fullName evidence="2">DJ-1/PfpI family protein</fullName>
    </submittedName>
</protein>
<organism evidence="2 3">
    <name type="scientific">Algoriphagus ornithinivorans</name>
    <dbReference type="NCBI Taxonomy" id="226506"/>
    <lineage>
        <taxon>Bacteria</taxon>
        <taxon>Pseudomonadati</taxon>
        <taxon>Bacteroidota</taxon>
        <taxon>Cytophagia</taxon>
        <taxon>Cytophagales</taxon>
        <taxon>Cyclobacteriaceae</taxon>
        <taxon>Algoriphagus</taxon>
    </lineage>
</organism>
<dbReference type="SUPFAM" id="SSF52317">
    <property type="entry name" value="Class I glutamine amidotransferase-like"/>
    <property type="match status" value="1"/>
</dbReference>
<dbReference type="PANTHER" id="PTHR43130:SF3">
    <property type="entry name" value="HTH-TYPE TRANSCRIPTIONAL REGULATOR RV1931C"/>
    <property type="match status" value="1"/>
</dbReference>
<keyword evidence="3" id="KW-1185">Reference proteome</keyword>
<dbReference type="RefSeq" id="WP_091654089.1">
    <property type="nucleotide sequence ID" value="NZ_FOVW01000006.1"/>
</dbReference>
<dbReference type="EMBL" id="FOVW01000006">
    <property type="protein sequence ID" value="SFO41520.1"/>
    <property type="molecule type" value="Genomic_DNA"/>
</dbReference>
<dbReference type="InterPro" id="IPR029062">
    <property type="entry name" value="Class_I_gatase-like"/>
</dbReference>
<dbReference type="GO" id="GO:0006355">
    <property type="term" value="P:regulation of DNA-templated transcription"/>
    <property type="evidence" value="ECO:0007669"/>
    <property type="project" value="TreeGrafter"/>
</dbReference>
<feature type="domain" description="DJ-1/PfpI" evidence="1">
    <location>
        <begin position="12"/>
        <end position="179"/>
    </location>
</feature>
<dbReference type="InterPro" id="IPR052158">
    <property type="entry name" value="INH-QAR"/>
</dbReference>
<dbReference type="AlphaFoldDB" id="A0A1I5H073"/>
<reference evidence="3" key="1">
    <citation type="submission" date="2016-10" db="EMBL/GenBank/DDBJ databases">
        <authorList>
            <person name="Varghese N."/>
            <person name="Submissions S."/>
        </authorList>
    </citation>
    <scope>NUCLEOTIDE SEQUENCE [LARGE SCALE GENOMIC DNA]</scope>
    <source>
        <strain evidence="3">DSM 15282</strain>
    </source>
</reference>
<dbReference type="Pfam" id="PF01965">
    <property type="entry name" value="DJ-1_PfpI"/>
    <property type="match status" value="1"/>
</dbReference>
<evidence type="ECO:0000313" key="2">
    <source>
        <dbReference type="EMBL" id="SFO41520.1"/>
    </source>
</evidence>
<gene>
    <name evidence="2" type="ORF">SAMN04488519_106191</name>
</gene>
<dbReference type="InterPro" id="IPR002818">
    <property type="entry name" value="DJ-1/PfpI"/>
</dbReference>
<evidence type="ECO:0000313" key="3">
    <source>
        <dbReference type="Proteomes" id="UP000199564"/>
    </source>
</evidence>
<evidence type="ECO:0000259" key="1">
    <source>
        <dbReference type="Pfam" id="PF01965"/>
    </source>
</evidence>
<proteinExistence type="predicted"/>
<sequence length="198" mass="21815">MAQSGQKLSLGVYIFPDVEVLDFAGPFEVFSVASEIIGKEKLEVFTIGDSLNSLTTIGNLTVNPAKSIDSVEQLDFLVIPGGDGSKRVIENQDSLNQLNRLIQSSRWTMTVCSGARIPAKLGLLNQQQFCTHHEVYDDILKISPTSIPIRKSRFVQSGDRLFTAAGISAGIDLALHLVSQTFGNEVFQKTKNYMEYEK</sequence>
<name>A0A1I5H073_9BACT</name>